<dbReference type="RefSeq" id="WP_114583139.1">
    <property type="nucleotide sequence ID" value="NZ_QPMH01000018.1"/>
</dbReference>
<organism evidence="1 2">
    <name type="scientific">Ferruginivarius sediminum</name>
    <dbReference type="NCBI Taxonomy" id="2661937"/>
    <lineage>
        <taxon>Bacteria</taxon>
        <taxon>Pseudomonadati</taxon>
        <taxon>Pseudomonadota</taxon>
        <taxon>Alphaproteobacteria</taxon>
        <taxon>Rhodospirillales</taxon>
        <taxon>Rhodospirillaceae</taxon>
        <taxon>Ferruginivarius</taxon>
    </lineage>
</organism>
<keyword evidence="2" id="KW-1185">Reference proteome</keyword>
<accession>A0A369T6B8</accession>
<proteinExistence type="predicted"/>
<name>A0A369T6B8_9PROT</name>
<evidence type="ECO:0000313" key="1">
    <source>
        <dbReference type="EMBL" id="RDD60873.1"/>
    </source>
</evidence>
<dbReference type="Proteomes" id="UP000253941">
    <property type="component" value="Unassembled WGS sequence"/>
</dbReference>
<dbReference type="AlphaFoldDB" id="A0A369T6B8"/>
<evidence type="ECO:0000313" key="2">
    <source>
        <dbReference type="Proteomes" id="UP000253941"/>
    </source>
</evidence>
<reference evidence="1 2" key="1">
    <citation type="submission" date="2018-07" db="EMBL/GenBank/DDBJ databases">
        <title>Venubactetium sediminum gen. nov., sp. nov., isolated from a marine solar saltern.</title>
        <authorList>
            <person name="Wang S."/>
        </authorList>
    </citation>
    <scope>NUCLEOTIDE SEQUENCE [LARGE SCALE GENOMIC DNA]</scope>
    <source>
        <strain evidence="1 2">WD2A32</strain>
    </source>
</reference>
<sequence length="73" mass="8051">MADIQEGDRFEEILPTGEAATLWQVISRGSDGRAHVFSVDDPGDVRVVHSDRLLDPAHYRPVAPVHYSPPEAT</sequence>
<comment type="caution">
    <text evidence="1">The sequence shown here is derived from an EMBL/GenBank/DDBJ whole genome shotgun (WGS) entry which is preliminary data.</text>
</comment>
<dbReference type="EMBL" id="QPMH01000018">
    <property type="protein sequence ID" value="RDD60873.1"/>
    <property type="molecule type" value="Genomic_DNA"/>
</dbReference>
<protein>
    <submittedName>
        <fullName evidence="1">Uncharacterized protein</fullName>
    </submittedName>
</protein>
<gene>
    <name evidence="1" type="ORF">DRB17_15535</name>
</gene>